<dbReference type="Gene3D" id="2.60.120.10">
    <property type="entry name" value="Jelly Rolls"/>
    <property type="match status" value="1"/>
</dbReference>
<dbReference type="AlphaFoldDB" id="A0AAQ3K2J7"/>
<protein>
    <recommendedName>
        <fullName evidence="1">(S)-ureidoglycine aminohydrolase cupin domain-containing protein</fullName>
    </recommendedName>
</protein>
<name>A0AAQ3K2J7_9LILI</name>
<dbReference type="Proteomes" id="UP001327560">
    <property type="component" value="Chromosome 2"/>
</dbReference>
<evidence type="ECO:0000259" key="1">
    <source>
        <dbReference type="Pfam" id="PF05899"/>
    </source>
</evidence>
<dbReference type="InterPro" id="IPR008579">
    <property type="entry name" value="UGlyAH_Cupin_dom"/>
</dbReference>
<proteinExistence type="predicted"/>
<evidence type="ECO:0000313" key="2">
    <source>
        <dbReference type="EMBL" id="WOK98966.1"/>
    </source>
</evidence>
<dbReference type="PANTHER" id="PTHR33271">
    <property type="entry name" value="OS04G0445200 PROTEIN"/>
    <property type="match status" value="1"/>
</dbReference>
<dbReference type="Pfam" id="PF05899">
    <property type="entry name" value="Cupin_3"/>
    <property type="match status" value="1"/>
</dbReference>
<feature type="domain" description="(S)-ureidoglycine aminohydrolase cupin" evidence="1">
    <location>
        <begin position="20"/>
        <end position="78"/>
    </location>
</feature>
<dbReference type="InterPro" id="IPR014710">
    <property type="entry name" value="RmlC-like_jellyroll"/>
</dbReference>
<dbReference type="EMBL" id="CP136891">
    <property type="protein sequence ID" value="WOK98966.1"/>
    <property type="molecule type" value="Genomic_DNA"/>
</dbReference>
<dbReference type="InterPro" id="IPR011051">
    <property type="entry name" value="RmlC_Cupin_sf"/>
</dbReference>
<dbReference type="SUPFAM" id="SSF51182">
    <property type="entry name" value="RmlC-like cupins"/>
    <property type="match status" value="1"/>
</dbReference>
<dbReference type="PANTHER" id="PTHR33271:SF35">
    <property type="entry name" value="OS02G0620400 PROTEIN"/>
    <property type="match status" value="1"/>
</dbReference>
<sequence length="133" mass="14553">MAMDAPIIVERKLPESRLLELGVRSWPKWGCSPGKFSLKFDAQETCYFLKGKVKAYVNGSQDQYVEFGAGDLVIIPQGGGLLLGCIWGGTLCNDASCCACYMCMHHPGCLPGITDFSPMLLSLDCNGLYWFVS</sequence>
<accession>A0AAQ3K2J7</accession>
<reference evidence="2 3" key="1">
    <citation type="submission" date="2023-10" db="EMBL/GenBank/DDBJ databases">
        <title>Chromosome-scale genome assembly provides insights into flower coloration mechanisms of Canna indica.</title>
        <authorList>
            <person name="Li C."/>
        </authorList>
    </citation>
    <scope>NUCLEOTIDE SEQUENCE [LARGE SCALE GENOMIC DNA]</scope>
    <source>
        <tissue evidence="2">Flower</tissue>
    </source>
</reference>
<evidence type="ECO:0000313" key="3">
    <source>
        <dbReference type="Proteomes" id="UP001327560"/>
    </source>
</evidence>
<gene>
    <name evidence="2" type="ORF">Cni_G07678</name>
</gene>
<organism evidence="2 3">
    <name type="scientific">Canna indica</name>
    <name type="common">Indian-shot</name>
    <dbReference type="NCBI Taxonomy" id="4628"/>
    <lineage>
        <taxon>Eukaryota</taxon>
        <taxon>Viridiplantae</taxon>
        <taxon>Streptophyta</taxon>
        <taxon>Embryophyta</taxon>
        <taxon>Tracheophyta</taxon>
        <taxon>Spermatophyta</taxon>
        <taxon>Magnoliopsida</taxon>
        <taxon>Liliopsida</taxon>
        <taxon>Zingiberales</taxon>
        <taxon>Cannaceae</taxon>
        <taxon>Canna</taxon>
    </lineage>
</organism>
<keyword evidence="3" id="KW-1185">Reference proteome</keyword>